<evidence type="ECO:0000259" key="4">
    <source>
        <dbReference type="PROSITE" id="PS50109"/>
    </source>
</evidence>
<dbReference type="AlphaFoldDB" id="A0A2Z6IDU1"/>
<dbReference type="SMART" id="SM00387">
    <property type="entry name" value="HATPase_c"/>
    <property type="match status" value="1"/>
</dbReference>
<dbReference type="SUPFAM" id="SSF47384">
    <property type="entry name" value="Homodimeric domain of signal transducing histidine kinase"/>
    <property type="match status" value="1"/>
</dbReference>
<dbReference type="KEGG" id="sutt:SUTMEG_12190"/>
<dbReference type="InterPro" id="IPR003594">
    <property type="entry name" value="HATPase_dom"/>
</dbReference>
<dbReference type="Pfam" id="PF02518">
    <property type="entry name" value="HATPase_c"/>
    <property type="match status" value="1"/>
</dbReference>
<accession>A0A2Z6IDU1</accession>
<keyword evidence="5" id="KW-0418">Kinase</keyword>
<dbReference type="SMART" id="SM00388">
    <property type="entry name" value="HisKA"/>
    <property type="match status" value="1"/>
</dbReference>
<dbReference type="Proteomes" id="UP000271003">
    <property type="component" value="Chromosome"/>
</dbReference>
<evidence type="ECO:0000313" key="5">
    <source>
        <dbReference type="EMBL" id="BBF23328.1"/>
    </source>
</evidence>
<dbReference type="EMBL" id="AP018786">
    <property type="protein sequence ID" value="BBF23328.1"/>
    <property type="molecule type" value="Genomic_DNA"/>
</dbReference>
<dbReference type="InterPro" id="IPR004358">
    <property type="entry name" value="Sig_transdc_His_kin-like_C"/>
</dbReference>
<protein>
    <recommendedName>
        <fullName evidence="2">histidine kinase</fullName>
        <ecNumber evidence="2">2.7.13.3</ecNumber>
    </recommendedName>
</protein>
<organism evidence="5 6">
    <name type="scientific">Sutterella megalosphaeroides</name>
    <dbReference type="NCBI Taxonomy" id="2494234"/>
    <lineage>
        <taxon>Bacteria</taxon>
        <taxon>Pseudomonadati</taxon>
        <taxon>Pseudomonadota</taxon>
        <taxon>Betaproteobacteria</taxon>
        <taxon>Burkholderiales</taxon>
        <taxon>Sutterellaceae</taxon>
        <taxon>Sutterella</taxon>
    </lineage>
</organism>
<gene>
    <name evidence="5" type="ORF">SUTMEG_12190</name>
</gene>
<feature type="domain" description="Histidine kinase" evidence="4">
    <location>
        <begin position="357"/>
        <end position="570"/>
    </location>
</feature>
<dbReference type="PANTHER" id="PTHR43065:SF42">
    <property type="entry name" value="TWO-COMPONENT SENSOR PPRA"/>
    <property type="match status" value="1"/>
</dbReference>
<keyword evidence="3" id="KW-0597">Phosphoprotein</keyword>
<evidence type="ECO:0000256" key="1">
    <source>
        <dbReference type="ARBA" id="ARBA00000085"/>
    </source>
</evidence>
<dbReference type="Gene3D" id="3.30.565.10">
    <property type="entry name" value="Histidine kinase-like ATPase, C-terminal domain"/>
    <property type="match status" value="1"/>
</dbReference>
<reference evidence="5 6" key="1">
    <citation type="journal article" date="2018" name="Int. J. Syst. Evol. Microbiol.">
        <title>Mesosutterella multiformis gen. nov., sp. nov., a member of the family Sutterellaceae and Sutterella megalosphaeroides sp. nov., isolated from human faeces.</title>
        <authorList>
            <person name="Sakamoto M."/>
            <person name="Ikeyama N."/>
            <person name="Kunihiro T."/>
            <person name="Iino T."/>
            <person name="Yuki M."/>
            <person name="Ohkuma M."/>
        </authorList>
    </citation>
    <scope>NUCLEOTIDE SEQUENCE [LARGE SCALE GENOMIC DNA]</scope>
    <source>
        <strain evidence="5 6">6FBBBH3</strain>
    </source>
</reference>
<dbReference type="InterPro" id="IPR003661">
    <property type="entry name" value="HisK_dim/P_dom"/>
</dbReference>
<evidence type="ECO:0000313" key="6">
    <source>
        <dbReference type="Proteomes" id="UP000271003"/>
    </source>
</evidence>
<dbReference type="GO" id="GO:0000155">
    <property type="term" value="F:phosphorelay sensor kinase activity"/>
    <property type="evidence" value="ECO:0007669"/>
    <property type="project" value="InterPro"/>
</dbReference>
<keyword evidence="5" id="KW-0808">Transferase</keyword>
<name>A0A2Z6IDU1_9BURK</name>
<dbReference type="CDD" id="cd00082">
    <property type="entry name" value="HisKA"/>
    <property type="match status" value="1"/>
</dbReference>
<dbReference type="Gene3D" id="1.10.287.130">
    <property type="match status" value="1"/>
</dbReference>
<dbReference type="SUPFAM" id="SSF55874">
    <property type="entry name" value="ATPase domain of HSP90 chaperone/DNA topoisomerase II/histidine kinase"/>
    <property type="match status" value="1"/>
</dbReference>
<dbReference type="Pfam" id="PF12974">
    <property type="entry name" value="Phosphonate-bd"/>
    <property type="match status" value="1"/>
</dbReference>
<comment type="catalytic activity">
    <reaction evidence="1">
        <text>ATP + protein L-histidine = ADP + protein N-phospho-L-histidine.</text>
        <dbReference type="EC" id="2.7.13.3"/>
    </reaction>
</comment>
<evidence type="ECO:0000256" key="3">
    <source>
        <dbReference type="ARBA" id="ARBA00022553"/>
    </source>
</evidence>
<dbReference type="PROSITE" id="PS50109">
    <property type="entry name" value="HIS_KIN"/>
    <property type="match status" value="1"/>
</dbReference>
<proteinExistence type="predicted"/>
<dbReference type="EC" id="2.7.13.3" evidence="2"/>
<evidence type="ECO:0000256" key="2">
    <source>
        <dbReference type="ARBA" id="ARBA00012438"/>
    </source>
</evidence>
<dbReference type="InterPro" id="IPR036890">
    <property type="entry name" value="HATPase_C_sf"/>
</dbReference>
<dbReference type="InterPro" id="IPR005467">
    <property type="entry name" value="His_kinase_dom"/>
</dbReference>
<dbReference type="Pfam" id="PF00512">
    <property type="entry name" value="HisKA"/>
    <property type="match status" value="1"/>
</dbReference>
<dbReference type="PANTHER" id="PTHR43065">
    <property type="entry name" value="SENSOR HISTIDINE KINASE"/>
    <property type="match status" value="1"/>
</dbReference>
<dbReference type="SUPFAM" id="SSF53850">
    <property type="entry name" value="Periplasmic binding protein-like II"/>
    <property type="match status" value="1"/>
</dbReference>
<dbReference type="InterPro" id="IPR036097">
    <property type="entry name" value="HisK_dim/P_sf"/>
</dbReference>
<dbReference type="Gene3D" id="3.40.190.10">
    <property type="entry name" value="Periplasmic binding protein-like II"/>
    <property type="match status" value="1"/>
</dbReference>
<keyword evidence="6" id="KW-1185">Reference proteome</keyword>
<dbReference type="PRINTS" id="PR00344">
    <property type="entry name" value="BCTRLSENSOR"/>
</dbReference>
<sequence length="578" mass="63594">MTCALFVPATGDASPIRVGISAFALLHQRDEFLDSTSATLASTFGRENLVVTHYSVAGLERAVRAGEVDVFVSSAGVARRLVDTGARPLATSVAPGLEDPNHNEGTAIVLRHDDARSLLELRGTRLAANLPYGFSGYQIALGEIAAAGEDPDRFFAENLFFHRSASMEEVAEAVASGRVDAGFLRLCAFEALEKHYPELARQLRVLPPPGDVTGEVACRHSTRLYPAQGISVMPTIAPEHSRKLLVALLTMPPTEDGRAWSVATDYHAVDNLLKILKTGPYAYLREWTVRRFIETYRPLIAFALLALTGFFLHAWRSDKLVRQREAELEEAHRRETNQNRRIESLQRAGAVGQLSSLIAHEVHQPLAAVRLYAEGLERQADSEATTPERIRSIARRISTQAERAANIVDRVRNYARERNPVLTPLTIGELLDHLFLSYPRWKDRIILECSESLRTTRIRASLIEMELAVVNLLRNAAQATEGVASPVILLRVGLTDGSITFDIVDNGPFADVERLKTLTTPVTSEKPSGLGLGLSIVRHLIERHGGTLSFSINPLEAHGLQARIAIPLIREEPPTDAP</sequence>